<evidence type="ECO:0000256" key="1">
    <source>
        <dbReference type="ARBA" id="ARBA00004496"/>
    </source>
</evidence>
<evidence type="ECO:0000259" key="11">
    <source>
        <dbReference type="Pfam" id="PF05746"/>
    </source>
</evidence>
<gene>
    <name evidence="10" type="primary">glyS</name>
    <name evidence="12" type="ORF">KR51_00030480</name>
</gene>
<organism evidence="12 13">
    <name type="scientific">Rubidibacter lacunae KORDI 51-2</name>
    <dbReference type="NCBI Taxonomy" id="582515"/>
    <lineage>
        <taxon>Bacteria</taxon>
        <taxon>Bacillati</taxon>
        <taxon>Cyanobacteriota</taxon>
        <taxon>Cyanophyceae</taxon>
        <taxon>Oscillatoriophycideae</taxon>
        <taxon>Chroococcales</taxon>
        <taxon>Aphanothecaceae</taxon>
        <taxon>Rubidibacter</taxon>
    </lineage>
</organism>
<dbReference type="Pfam" id="PF05746">
    <property type="entry name" value="DALR_1"/>
    <property type="match status" value="1"/>
</dbReference>
<dbReference type="PRINTS" id="PR01045">
    <property type="entry name" value="TRNASYNTHGB"/>
</dbReference>
<dbReference type="Pfam" id="PF02092">
    <property type="entry name" value="tRNA_synt_2f"/>
    <property type="match status" value="1"/>
</dbReference>
<keyword evidence="3 10" id="KW-0963">Cytoplasm</keyword>
<comment type="caution">
    <text evidence="12">The sequence shown here is derived from an EMBL/GenBank/DDBJ whole genome shotgun (WGS) entry which is preliminary data.</text>
</comment>
<protein>
    <recommendedName>
        <fullName evidence="10">Glycine--tRNA ligase beta subunit</fullName>
        <ecNumber evidence="10">6.1.1.14</ecNumber>
    </recommendedName>
    <alternativeName>
        <fullName evidence="10">Glycyl-tRNA synthetase beta subunit</fullName>
        <shortName evidence="10">GlyRS</shortName>
    </alternativeName>
</protein>
<evidence type="ECO:0000256" key="9">
    <source>
        <dbReference type="ARBA" id="ARBA00047937"/>
    </source>
</evidence>
<evidence type="ECO:0000313" key="12">
    <source>
        <dbReference type="EMBL" id="ERN40501.1"/>
    </source>
</evidence>
<dbReference type="PATRIC" id="fig|582515.4.peg.3424"/>
<dbReference type="RefSeq" id="WP_022608647.1">
    <property type="nucleotide sequence ID" value="NZ_ASSJ01000076.1"/>
</dbReference>
<evidence type="ECO:0000256" key="5">
    <source>
        <dbReference type="ARBA" id="ARBA00022741"/>
    </source>
</evidence>
<keyword evidence="4 10" id="KW-0436">Ligase</keyword>
<accession>U5DFX6</accession>
<dbReference type="AlphaFoldDB" id="U5DFX6"/>
<keyword evidence="6 10" id="KW-0067">ATP-binding</keyword>
<dbReference type="GO" id="GO:0006420">
    <property type="term" value="P:arginyl-tRNA aminoacylation"/>
    <property type="evidence" value="ECO:0007669"/>
    <property type="project" value="InterPro"/>
</dbReference>
<name>U5DFX6_9CHRO</name>
<dbReference type="FunCoup" id="U5DFX6">
    <property type="interactions" value="386"/>
</dbReference>
<dbReference type="InterPro" id="IPR006194">
    <property type="entry name" value="Gly-tRNA-synth_heterodimer"/>
</dbReference>
<dbReference type="InParanoid" id="U5DFX6"/>
<evidence type="ECO:0000256" key="8">
    <source>
        <dbReference type="ARBA" id="ARBA00023146"/>
    </source>
</evidence>
<dbReference type="PROSITE" id="PS50861">
    <property type="entry name" value="AA_TRNA_LIGASE_II_GLYAB"/>
    <property type="match status" value="1"/>
</dbReference>
<dbReference type="eggNOG" id="COG0751">
    <property type="taxonomic scope" value="Bacteria"/>
</dbReference>
<dbReference type="GO" id="GO:0006426">
    <property type="term" value="P:glycyl-tRNA aminoacylation"/>
    <property type="evidence" value="ECO:0007669"/>
    <property type="project" value="UniProtKB-UniRule"/>
</dbReference>
<dbReference type="InterPro" id="IPR015944">
    <property type="entry name" value="Gly-tRNA-synth_bsu"/>
</dbReference>
<evidence type="ECO:0000256" key="6">
    <source>
        <dbReference type="ARBA" id="ARBA00022840"/>
    </source>
</evidence>
<comment type="catalytic activity">
    <reaction evidence="9 10">
        <text>tRNA(Gly) + glycine + ATP = glycyl-tRNA(Gly) + AMP + diphosphate</text>
        <dbReference type="Rhea" id="RHEA:16013"/>
        <dbReference type="Rhea" id="RHEA-COMP:9664"/>
        <dbReference type="Rhea" id="RHEA-COMP:9683"/>
        <dbReference type="ChEBI" id="CHEBI:30616"/>
        <dbReference type="ChEBI" id="CHEBI:33019"/>
        <dbReference type="ChEBI" id="CHEBI:57305"/>
        <dbReference type="ChEBI" id="CHEBI:78442"/>
        <dbReference type="ChEBI" id="CHEBI:78522"/>
        <dbReference type="ChEBI" id="CHEBI:456215"/>
        <dbReference type="EC" id="6.1.1.14"/>
    </reaction>
</comment>
<dbReference type="EMBL" id="ASSJ01000076">
    <property type="protein sequence ID" value="ERN40501.1"/>
    <property type="molecule type" value="Genomic_DNA"/>
</dbReference>
<dbReference type="OrthoDB" id="9775440at2"/>
<proteinExistence type="inferred from homology"/>
<sequence>MPTFLLEVGTEELPAAFVTSAIAQLQTSVPQSLDARFLTSEAIAVYGTPRRLAVSISGLPAKQPDRAEEIKGPPAKAAFKEGKPTKAAEGFARKQGVALDALELRDTDKGEFVFINKIAIGQPTKDVLAALVPEWIGSLEGKRFMCWGDGDLRFSRPIRWLVALLDRDVLPIALTNGSETVRSDRFTQGHRVLSPQPLTIPHADAYVEVLAKARIVVEPARRRTTIARDVQEAAATKGGHAIVYDDLLAEVSELVEAPSIALGGFDEQFLELPVEVATTEMIAHQRYFPVWKDASATELLPYFITVSNGDPTKADIIAAGNARVLRARLADGQFFFDRDRQQSLEAFVPKLDAVTFQADLGSVGAKVGRVRAVAGWIATQLALSAGDRALVDRAALLCKADLVTQMVGEFPELQGIMGEKYARASSEPEAVAVAIAEHYLPRGATDGLPQTTVGRVVGIADRLDTLVGIFGVGLLPSGSSDPFALRRAGNAIVAIVWDGLLPLDLSDLLQRGVTQFEEAFGQGDRTSGLLDQLQDFFVQRVRSLLGEAIDYDLIDALLGNEADREYRDRALNDLPDLQARARFLQTIRRNGRLDAIYETVNRSARLAEKGDLDLQTLDPSAIVSPARFEKASEQEVFDGLVTLLPQTETARAERNYQLLVDGLIALAPAVGRFFDGPDSVLVMDEDEAVRRNRLNLLGAIRNHARVLADFGAIVKPG</sequence>
<comment type="subcellular location">
    <subcellularLocation>
        <location evidence="1 10">Cytoplasm</location>
    </subcellularLocation>
</comment>
<dbReference type="InterPro" id="IPR008909">
    <property type="entry name" value="DALR_anticod-bd"/>
</dbReference>
<dbReference type="PANTHER" id="PTHR30075:SF2">
    <property type="entry name" value="GLYCINE--TRNA LIGASE, CHLOROPLASTIC_MITOCHONDRIAL 2"/>
    <property type="match status" value="1"/>
</dbReference>
<dbReference type="NCBIfam" id="TIGR00211">
    <property type="entry name" value="glyS"/>
    <property type="match status" value="1"/>
</dbReference>
<evidence type="ECO:0000313" key="13">
    <source>
        <dbReference type="Proteomes" id="UP000016960"/>
    </source>
</evidence>
<keyword evidence="7 10" id="KW-0648">Protein biosynthesis</keyword>
<feature type="domain" description="DALR anticodon binding" evidence="11">
    <location>
        <begin position="600"/>
        <end position="702"/>
    </location>
</feature>
<evidence type="ECO:0000256" key="4">
    <source>
        <dbReference type="ARBA" id="ARBA00022598"/>
    </source>
</evidence>
<dbReference type="GO" id="GO:0005829">
    <property type="term" value="C:cytosol"/>
    <property type="evidence" value="ECO:0007669"/>
    <property type="project" value="TreeGrafter"/>
</dbReference>
<keyword evidence="5 10" id="KW-0547">Nucleotide-binding</keyword>
<dbReference type="SUPFAM" id="SSF109604">
    <property type="entry name" value="HD-domain/PDEase-like"/>
    <property type="match status" value="1"/>
</dbReference>
<dbReference type="STRING" id="582515.KR51_00030480"/>
<dbReference type="GO" id="GO:0004820">
    <property type="term" value="F:glycine-tRNA ligase activity"/>
    <property type="evidence" value="ECO:0007669"/>
    <property type="project" value="UniProtKB-UniRule"/>
</dbReference>
<keyword evidence="13" id="KW-1185">Reference proteome</keyword>
<dbReference type="HAMAP" id="MF_00255">
    <property type="entry name" value="Gly_tRNA_synth_beta"/>
    <property type="match status" value="1"/>
</dbReference>
<dbReference type="GO" id="GO:0004814">
    <property type="term" value="F:arginine-tRNA ligase activity"/>
    <property type="evidence" value="ECO:0007669"/>
    <property type="project" value="InterPro"/>
</dbReference>
<evidence type="ECO:0000256" key="2">
    <source>
        <dbReference type="ARBA" id="ARBA00008226"/>
    </source>
</evidence>
<keyword evidence="8 10" id="KW-0030">Aminoacyl-tRNA synthetase</keyword>
<dbReference type="GO" id="GO:0005524">
    <property type="term" value="F:ATP binding"/>
    <property type="evidence" value="ECO:0007669"/>
    <property type="project" value="UniProtKB-UniRule"/>
</dbReference>
<evidence type="ECO:0000256" key="10">
    <source>
        <dbReference type="HAMAP-Rule" id="MF_00255"/>
    </source>
</evidence>
<comment type="subunit">
    <text evidence="10">Tetramer of two alpha and two beta subunits.</text>
</comment>
<dbReference type="EC" id="6.1.1.14" evidence="10"/>
<reference evidence="12 13" key="1">
    <citation type="submission" date="2013-05" db="EMBL/GenBank/DDBJ databases">
        <title>Draft genome sequence of Rubidibacter lacunae KORDI 51-2.</title>
        <authorList>
            <person name="Choi D.H."/>
            <person name="Noh J.H."/>
            <person name="Kwon K.-K."/>
            <person name="Lee J.-H."/>
            <person name="Ryu J.-Y."/>
        </authorList>
    </citation>
    <scope>NUCLEOTIDE SEQUENCE [LARGE SCALE GENOMIC DNA]</scope>
    <source>
        <strain evidence="12 13">KORDI 51-2</strain>
    </source>
</reference>
<dbReference type="PANTHER" id="PTHR30075">
    <property type="entry name" value="GLYCYL-TRNA SYNTHETASE"/>
    <property type="match status" value="1"/>
</dbReference>
<evidence type="ECO:0000256" key="3">
    <source>
        <dbReference type="ARBA" id="ARBA00022490"/>
    </source>
</evidence>
<evidence type="ECO:0000256" key="7">
    <source>
        <dbReference type="ARBA" id="ARBA00022917"/>
    </source>
</evidence>
<dbReference type="Proteomes" id="UP000016960">
    <property type="component" value="Unassembled WGS sequence"/>
</dbReference>
<comment type="similarity">
    <text evidence="2 10">Belongs to the class-II aminoacyl-tRNA synthetase family.</text>
</comment>